<evidence type="ECO:0000256" key="1">
    <source>
        <dbReference type="ARBA" id="ARBA00004651"/>
    </source>
</evidence>
<dbReference type="RefSeq" id="WP_318649443.1">
    <property type="nucleotide sequence ID" value="NZ_CP137852.1"/>
</dbReference>
<keyword evidence="3 6" id="KW-0812">Transmembrane</keyword>
<dbReference type="InterPro" id="IPR011701">
    <property type="entry name" value="MFS"/>
</dbReference>
<keyword evidence="5 6" id="KW-0472">Membrane</keyword>
<feature type="transmembrane region" description="Helical" evidence="6">
    <location>
        <begin position="97"/>
        <end position="118"/>
    </location>
</feature>
<feature type="transmembrane region" description="Helical" evidence="6">
    <location>
        <begin position="307"/>
        <end position="327"/>
    </location>
</feature>
<feature type="transmembrane region" description="Helical" evidence="6">
    <location>
        <begin position="277"/>
        <end position="301"/>
    </location>
</feature>
<feature type="transmembrane region" description="Helical" evidence="6">
    <location>
        <begin position="212"/>
        <end position="230"/>
    </location>
</feature>
<organism evidence="8 9">
    <name type="scientific">Sediminicoccus rosea</name>
    <dbReference type="NCBI Taxonomy" id="1225128"/>
    <lineage>
        <taxon>Bacteria</taxon>
        <taxon>Pseudomonadati</taxon>
        <taxon>Pseudomonadota</taxon>
        <taxon>Alphaproteobacteria</taxon>
        <taxon>Acetobacterales</taxon>
        <taxon>Roseomonadaceae</taxon>
        <taxon>Sediminicoccus</taxon>
    </lineage>
</organism>
<feature type="domain" description="Major facilitator superfamily (MFS) profile" evidence="7">
    <location>
        <begin position="7"/>
        <end position="391"/>
    </location>
</feature>
<feature type="transmembrane region" description="Helical" evidence="6">
    <location>
        <begin position="250"/>
        <end position="270"/>
    </location>
</feature>
<evidence type="ECO:0000256" key="2">
    <source>
        <dbReference type="ARBA" id="ARBA00022475"/>
    </source>
</evidence>
<dbReference type="InterPro" id="IPR020846">
    <property type="entry name" value="MFS_dom"/>
</dbReference>
<evidence type="ECO:0000313" key="8">
    <source>
        <dbReference type="EMBL" id="WPB85473.1"/>
    </source>
</evidence>
<reference evidence="8 9" key="1">
    <citation type="submission" date="2023-11" db="EMBL/GenBank/DDBJ databases">
        <title>Arctic aerobic anoxygenic photoheterotroph Sediminicoccus rosea KRV36 adapts its photosynthesis to long days of polar summer.</title>
        <authorList>
            <person name="Tomasch J."/>
            <person name="Kopejtka K."/>
            <person name="Bily T."/>
            <person name="Gardiner A.T."/>
            <person name="Gardian Z."/>
            <person name="Shivaramu S."/>
            <person name="Koblizek M."/>
            <person name="Engelhardt F."/>
            <person name="Kaftan D."/>
        </authorList>
    </citation>
    <scope>NUCLEOTIDE SEQUENCE [LARGE SCALE GENOMIC DNA]</scope>
    <source>
        <strain evidence="8 9">R-30</strain>
    </source>
</reference>
<evidence type="ECO:0000256" key="6">
    <source>
        <dbReference type="SAM" id="Phobius"/>
    </source>
</evidence>
<comment type="subcellular location">
    <subcellularLocation>
        <location evidence="1">Cell membrane</location>
        <topology evidence="1">Multi-pass membrane protein</topology>
    </subcellularLocation>
</comment>
<proteinExistence type="predicted"/>
<dbReference type="PANTHER" id="PTHR43124:SF3">
    <property type="entry name" value="CHLORAMPHENICOL EFFLUX PUMP RV0191"/>
    <property type="match status" value="1"/>
</dbReference>
<dbReference type="PROSITE" id="PS50850">
    <property type="entry name" value="MFS"/>
    <property type="match status" value="1"/>
</dbReference>
<feature type="transmembrane region" description="Helical" evidence="6">
    <location>
        <begin position="130"/>
        <end position="153"/>
    </location>
</feature>
<evidence type="ECO:0000259" key="7">
    <source>
        <dbReference type="PROSITE" id="PS50850"/>
    </source>
</evidence>
<feature type="transmembrane region" description="Helical" evidence="6">
    <location>
        <begin position="42"/>
        <end position="65"/>
    </location>
</feature>
<evidence type="ECO:0000256" key="5">
    <source>
        <dbReference type="ARBA" id="ARBA00023136"/>
    </source>
</evidence>
<dbReference type="Proteomes" id="UP001305521">
    <property type="component" value="Chromosome"/>
</dbReference>
<keyword evidence="9" id="KW-1185">Reference proteome</keyword>
<keyword evidence="2" id="KW-1003">Cell membrane</keyword>
<dbReference type="Pfam" id="PF07690">
    <property type="entry name" value="MFS_1"/>
    <property type="match status" value="1"/>
</dbReference>
<dbReference type="EMBL" id="CP137852">
    <property type="protein sequence ID" value="WPB85473.1"/>
    <property type="molecule type" value="Genomic_DNA"/>
</dbReference>
<keyword evidence="4 6" id="KW-1133">Transmembrane helix</keyword>
<dbReference type="InterPro" id="IPR036259">
    <property type="entry name" value="MFS_trans_sf"/>
</dbReference>
<dbReference type="InterPro" id="IPR050189">
    <property type="entry name" value="MFS_Efflux_Transporters"/>
</dbReference>
<dbReference type="PANTHER" id="PTHR43124">
    <property type="entry name" value="PURINE EFFLUX PUMP PBUE"/>
    <property type="match status" value="1"/>
</dbReference>
<gene>
    <name evidence="8" type="ORF">R9Z33_01040</name>
</gene>
<sequence length="391" mass="40172">MNPIAVPLLALTLGHVFSNAVRTLPAVATDVLTRDLAISAETLAAITSAFPAAFAVAMIPVGVGLDRYGVKPVALTLMAIAVLGSALAAVAPSAATLLLAQIVLGVACSGMMMCPMTYAARGVPQAQFGLWAGLVQGFGNSGMILSASPLAWLVEVSGWRAGFWACGALALIAMLAIALTVRHERPAEASRSSIWQNAREVMQFATSPRLRGLMALAFVSFGAVLGVRGLWGGPWLMDIKGMGRIEAGHLLLFCTFTLVAGPAFAGWLVGRLGHLRLLLLGGHLAAAACVVALVLGGPLGFPAWADGLLLVGFGATISFQILCFALLRSLVRPEEAGRALSAQNIFFFGGAAVLQGLSGAAAALGGVAAALLTFAAALVMGCALFLRWQKA</sequence>
<name>A0ABZ0PIC7_9PROT</name>
<dbReference type="SUPFAM" id="SSF103473">
    <property type="entry name" value="MFS general substrate transporter"/>
    <property type="match status" value="1"/>
</dbReference>
<dbReference type="Gene3D" id="1.20.1250.20">
    <property type="entry name" value="MFS general substrate transporter like domains"/>
    <property type="match status" value="1"/>
</dbReference>
<feature type="transmembrane region" description="Helical" evidence="6">
    <location>
        <begin position="339"/>
        <end position="357"/>
    </location>
</feature>
<feature type="transmembrane region" description="Helical" evidence="6">
    <location>
        <begin position="363"/>
        <end position="386"/>
    </location>
</feature>
<feature type="transmembrane region" description="Helical" evidence="6">
    <location>
        <begin position="72"/>
        <end position="91"/>
    </location>
</feature>
<accession>A0ABZ0PIC7</accession>
<evidence type="ECO:0000313" key="9">
    <source>
        <dbReference type="Proteomes" id="UP001305521"/>
    </source>
</evidence>
<evidence type="ECO:0000256" key="4">
    <source>
        <dbReference type="ARBA" id="ARBA00022989"/>
    </source>
</evidence>
<protein>
    <submittedName>
        <fullName evidence="8">MFS transporter</fullName>
    </submittedName>
</protein>
<feature type="transmembrane region" description="Helical" evidence="6">
    <location>
        <begin position="159"/>
        <end position="181"/>
    </location>
</feature>
<evidence type="ECO:0000256" key="3">
    <source>
        <dbReference type="ARBA" id="ARBA00022692"/>
    </source>
</evidence>